<dbReference type="GO" id="GO:0005576">
    <property type="term" value="C:extracellular region"/>
    <property type="evidence" value="ECO:0007669"/>
    <property type="project" value="UniProtKB-SubCell"/>
</dbReference>
<comment type="caution">
    <text evidence="9">The sequence shown here is derived from an EMBL/GenBank/DDBJ whole genome shotgun (WGS) entry which is preliminary data.</text>
</comment>
<dbReference type="GO" id="GO:0005198">
    <property type="term" value="F:structural molecule activity"/>
    <property type="evidence" value="ECO:0007669"/>
    <property type="project" value="InterPro"/>
</dbReference>
<feature type="domain" description="Flagellar hook-associated protein FlgK helical" evidence="8">
    <location>
        <begin position="99"/>
        <end position="322"/>
    </location>
</feature>
<evidence type="ECO:0000256" key="4">
    <source>
        <dbReference type="ARBA" id="ARBA00016244"/>
    </source>
</evidence>
<dbReference type="PANTHER" id="PTHR30033">
    <property type="entry name" value="FLAGELLAR HOOK-ASSOCIATED PROTEIN 1"/>
    <property type="match status" value="1"/>
</dbReference>
<name>A0A0A1W7K6_9SPHN</name>
<comment type="similarity">
    <text evidence="3">Belongs to the flagella basal body rod proteins family.</text>
</comment>
<keyword evidence="6" id="KW-0975">Bacterial flagellum</keyword>
<dbReference type="RefSeq" id="WP_042487303.1">
    <property type="nucleotide sequence ID" value="NZ_BBPI01000048.1"/>
</dbReference>
<evidence type="ECO:0000259" key="7">
    <source>
        <dbReference type="Pfam" id="PF06429"/>
    </source>
</evidence>
<organism evidence="9 10">
    <name type="scientific">Sphingomonas parapaucimobilis NBRC 15100</name>
    <dbReference type="NCBI Taxonomy" id="1219049"/>
    <lineage>
        <taxon>Bacteria</taxon>
        <taxon>Pseudomonadati</taxon>
        <taxon>Pseudomonadota</taxon>
        <taxon>Alphaproteobacteria</taxon>
        <taxon>Sphingomonadales</taxon>
        <taxon>Sphingomonadaceae</taxon>
        <taxon>Sphingomonas</taxon>
    </lineage>
</organism>
<dbReference type="eggNOG" id="COG1256">
    <property type="taxonomic scope" value="Bacteria"/>
</dbReference>
<dbReference type="EMBL" id="BBPI01000048">
    <property type="protein sequence ID" value="GAM01131.1"/>
    <property type="molecule type" value="Genomic_DNA"/>
</dbReference>
<dbReference type="GO" id="GO:0009424">
    <property type="term" value="C:bacterial-type flagellum hook"/>
    <property type="evidence" value="ECO:0007669"/>
    <property type="project" value="InterPro"/>
</dbReference>
<evidence type="ECO:0000256" key="1">
    <source>
        <dbReference type="ARBA" id="ARBA00004365"/>
    </source>
</evidence>
<dbReference type="NCBIfam" id="TIGR02492">
    <property type="entry name" value="flgK_ends"/>
    <property type="match status" value="1"/>
</dbReference>
<comment type="subcellular location">
    <subcellularLocation>
        <location evidence="1">Bacterial flagellum</location>
    </subcellularLocation>
    <subcellularLocation>
        <location evidence="2">Secreted</location>
    </subcellularLocation>
</comment>
<accession>A0A0A1W7K6</accession>
<keyword evidence="9" id="KW-0969">Cilium</keyword>
<feature type="domain" description="Flagellar basal-body/hook protein C-terminal" evidence="7">
    <location>
        <begin position="407"/>
        <end position="446"/>
    </location>
</feature>
<evidence type="ECO:0000313" key="10">
    <source>
        <dbReference type="Proteomes" id="UP000032305"/>
    </source>
</evidence>
<evidence type="ECO:0000256" key="3">
    <source>
        <dbReference type="ARBA" id="ARBA00009677"/>
    </source>
</evidence>
<keyword evidence="9" id="KW-0282">Flagellum</keyword>
<dbReference type="PANTHER" id="PTHR30033:SF2">
    <property type="entry name" value="FLAGELLAR HOOK PROTEIN"/>
    <property type="match status" value="1"/>
</dbReference>
<dbReference type="SUPFAM" id="SSF64518">
    <property type="entry name" value="Phase 1 flagellin"/>
    <property type="match status" value="1"/>
</dbReference>
<dbReference type="OrthoDB" id="7181295at2"/>
<sequence length="447" mass="45890">MSDLLSIGASGVRAYQTALTAVGENIANVGTDGYSRRSVTMQEISPAAGLAANKVSAGSGVMVLGIARATDVYASAAVRSATADLSRTTTGVTWLNRIEGTMTGDQVQTRLTAFFTAARTLSAEPTSTALRATMLETARSTATAFSATDSAFDQINADFDGQARQAAHDLSSLATSLVRVNEGLGRTQPGTAAAAQLTDQRDQILTKMSALSDITSTTDELGRATVRLGDRAGPILAATDSTGSVTYQRGADGGVSFHVALQGQISDFVPSGGAMAGMLDGAERINATRGAFNQVAKNFVETVNGLQAGGQDLTGATGTAMFGLTAGTAQMSLLLTDGSKIAAAKGNQGSRNADNLAALETARGSVGFEGKLTQIITDNATTLKQRQTVADAQSAISDGAKATLSAASGVTLDSEAVTLMRFQQAYSATSRVIQAARETFQSILELR</sequence>
<protein>
    <recommendedName>
        <fullName evidence="4">Flagellar hook-associated protein 1</fullName>
    </recommendedName>
</protein>
<dbReference type="Pfam" id="PF22638">
    <property type="entry name" value="FlgK_D1"/>
    <property type="match status" value="1"/>
</dbReference>
<keyword evidence="10" id="KW-1185">Reference proteome</keyword>
<reference evidence="9 10" key="1">
    <citation type="submission" date="2014-11" db="EMBL/GenBank/DDBJ databases">
        <title>Whole genome shotgun sequence of Sphingomonas parapaucimobilis NBRC 15100.</title>
        <authorList>
            <person name="Katano-Makiyama Y."/>
            <person name="Hosoyama A."/>
            <person name="Hashimoto M."/>
            <person name="Hosoyama Y."/>
            <person name="Noguchi M."/>
            <person name="Numata M."/>
            <person name="Tsuchikane K."/>
            <person name="Hirakata S."/>
            <person name="Uohara A."/>
            <person name="Shimodaira J."/>
            <person name="Ohji S."/>
            <person name="Ichikawa N."/>
            <person name="Kimura A."/>
            <person name="Yamazoe A."/>
            <person name="Fujita N."/>
        </authorList>
    </citation>
    <scope>NUCLEOTIDE SEQUENCE [LARGE SCALE GENOMIC DNA]</scope>
    <source>
        <strain evidence="9 10">NBRC 15100</strain>
    </source>
</reference>
<dbReference type="InterPro" id="IPR010930">
    <property type="entry name" value="Flg_bb/hook_C_dom"/>
</dbReference>
<dbReference type="Pfam" id="PF06429">
    <property type="entry name" value="Flg_bbr_C"/>
    <property type="match status" value="1"/>
</dbReference>
<evidence type="ECO:0000256" key="5">
    <source>
        <dbReference type="ARBA" id="ARBA00022525"/>
    </source>
</evidence>
<evidence type="ECO:0000259" key="8">
    <source>
        <dbReference type="Pfam" id="PF22638"/>
    </source>
</evidence>
<evidence type="ECO:0000313" key="9">
    <source>
        <dbReference type="EMBL" id="GAM01131.1"/>
    </source>
</evidence>
<gene>
    <name evidence="9" type="primary">flgK</name>
    <name evidence="9" type="ORF">SP5_048_00240</name>
</gene>
<proteinExistence type="inferred from homology"/>
<dbReference type="GO" id="GO:0044780">
    <property type="term" value="P:bacterial-type flagellum assembly"/>
    <property type="evidence" value="ECO:0007669"/>
    <property type="project" value="InterPro"/>
</dbReference>
<dbReference type="AlphaFoldDB" id="A0A0A1W7K6"/>
<evidence type="ECO:0000256" key="2">
    <source>
        <dbReference type="ARBA" id="ARBA00004613"/>
    </source>
</evidence>
<dbReference type="InterPro" id="IPR053927">
    <property type="entry name" value="FlgK_helical"/>
</dbReference>
<dbReference type="Proteomes" id="UP000032305">
    <property type="component" value="Unassembled WGS sequence"/>
</dbReference>
<keyword evidence="5" id="KW-0964">Secreted</keyword>
<evidence type="ECO:0000256" key="6">
    <source>
        <dbReference type="ARBA" id="ARBA00023143"/>
    </source>
</evidence>
<dbReference type="InterPro" id="IPR002371">
    <property type="entry name" value="FlgK"/>
</dbReference>
<keyword evidence="9" id="KW-0966">Cell projection</keyword>